<accession>A0AA38TTH3</accession>
<sequence length="178" mass="20461">MAENAETLTIREQGNVLLQCPKLTEMNYILWSIKVETMLRLGHESHYLQTARGDILLTVSKHKDAKVVWEAILVQYLVVDQVQKELEMLRMKENQTINEFSGKISGIVAKFKSLGSSLEEEVVMRKLLNLAPKKYLPIISSIEQYSEIEIMSFEEAVGRLKAHGKAMMKRMKNKDNFC</sequence>
<dbReference type="EMBL" id="JARYMX010000001">
    <property type="protein sequence ID" value="KAJ9566788.1"/>
    <property type="molecule type" value="Genomic_DNA"/>
</dbReference>
<dbReference type="Proteomes" id="UP001172457">
    <property type="component" value="Chromosome 1"/>
</dbReference>
<keyword evidence="2" id="KW-1185">Reference proteome</keyword>
<evidence type="ECO:0000313" key="2">
    <source>
        <dbReference type="Proteomes" id="UP001172457"/>
    </source>
</evidence>
<proteinExistence type="predicted"/>
<gene>
    <name evidence="1" type="ORF">OSB04_002754</name>
</gene>
<organism evidence="1 2">
    <name type="scientific">Centaurea solstitialis</name>
    <name type="common">yellow star-thistle</name>
    <dbReference type="NCBI Taxonomy" id="347529"/>
    <lineage>
        <taxon>Eukaryota</taxon>
        <taxon>Viridiplantae</taxon>
        <taxon>Streptophyta</taxon>
        <taxon>Embryophyta</taxon>
        <taxon>Tracheophyta</taxon>
        <taxon>Spermatophyta</taxon>
        <taxon>Magnoliopsida</taxon>
        <taxon>eudicotyledons</taxon>
        <taxon>Gunneridae</taxon>
        <taxon>Pentapetalae</taxon>
        <taxon>asterids</taxon>
        <taxon>campanulids</taxon>
        <taxon>Asterales</taxon>
        <taxon>Asteraceae</taxon>
        <taxon>Carduoideae</taxon>
        <taxon>Cardueae</taxon>
        <taxon>Centaureinae</taxon>
        <taxon>Centaurea</taxon>
    </lineage>
</organism>
<evidence type="ECO:0000313" key="1">
    <source>
        <dbReference type="EMBL" id="KAJ9566788.1"/>
    </source>
</evidence>
<name>A0AA38TTH3_9ASTR</name>
<dbReference type="PANTHER" id="PTHR35317:SF41">
    <property type="entry name" value="RNA-DIRECTED DNA POLYMERASE"/>
    <property type="match status" value="1"/>
</dbReference>
<dbReference type="PANTHER" id="PTHR35317">
    <property type="entry name" value="OS04G0629600 PROTEIN"/>
    <property type="match status" value="1"/>
</dbReference>
<evidence type="ECO:0008006" key="3">
    <source>
        <dbReference type="Google" id="ProtNLM"/>
    </source>
</evidence>
<dbReference type="Pfam" id="PF14223">
    <property type="entry name" value="Retrotran_gag_2"/>
    <property type="match status" value="1"/>
</dbReference>
<reference evidence="1" key="1">
    <citation type="submission" date="2023-03" db="EMBL/GenBank/DDBJ databases">
        <title>Chromosome-scale reference genome and RAD-based genetic map of yellow starthistle (Centaurea solstitialis) reveal putative structural variation and QTLs associated with invader traits.</title>
        <authorList>
            <person name="Reatini B."/>
            <person name="Cang F.A."/>
            <person name="Jiang Q."/>
            <person name="Mckibben M.T.W."/>
            <person name="Barker M.S."/>
            <person name="Rieseberg L.H."/>
            <person name="Dlugosch K.M."/>
        </authorList>
    </citation>
    <scope>NUCLEOTIDE SEQUENCE</scope>
    <source>
        <strain evidence="1">CAN-66</strain>
        <tissue evidence="1">Leaf</tissue>
    </source>
</reference>
<dbReference type="AlphaFoldDB" id="A0AA38TTH3"/>
<comment type="caution">
    <text evidence="1">The sequence shown here is derived from an EMBL/GenBank/DDBJ whole genome shotgun (WGS) entry which is preliminary data.</text>
</comment>
<protein>
    <recommendedName>
        <fullName evidence="3">Zinc finger, CCHC-type</fullName>
    </recommendedName>
</protein>